<evidence type="ECO:0000313" key="2">
    <source>
        <dbReference type="EMBL" id="MBZ5748800.1"/>
    </source>
</evidence>
<comment type="caution">
    <text evidence="2">The sequence shown here is derived from an EMBL/GenBank/DDBJ whole genome shotgun (WGS) entry which is preliminary data.</text>
</comment>
<feature type="domain" description="DUF1540" evidence="1">
    <location>
        <begin position="6"/>
        <end position="65"/>
    </location>
</feature>
<protein>
    <submittedName>
        <fullName evidence="2">DUF1540 domain-containing protein</fullName>
    </submittedName>
</protein>
<gene>
    <name evidence="2" type="ORF">K9V48_00675</name>
</gene>
<dbReference type="Proteomes" id="UP001165287">
    <property type="component" value="Unassembled WGS sequence"/>
</dbReference>
<dbReference type="Pfam" id="PF07561">
    <property type="entry name" value="DUF1540"/>
    <property type="match status" value="1"/>
</dbReference>
<dbReference type="RefSeq" id="WP_224135952.1">
    <property type="nucleotide sequence ID" value="NZ_JAIQUM010000001.1"/>
</dbReference>
<dbReference type="InterPro" id="IPR011437">
    <property type="entry name" value="DUF1540"/>
</dbReference>
<keyword evidence="3" id="KW-1185">Reference proteome</keyword>
<proteinExistence type="predicted"/>
<dbReference type="EMBL" id="JAIQUM010000001">
    <property type="protein sequence ID" value="MBZ5748800.1"/>
    <property type="molecule type" value="Genomic_DNA"/>
</dbReference>
<sequence length="70" mass="7887">MPNVEVSCSISNCTFHAEGNICGANKITIDMDYKSKYDTEFSQEFGFESQKEKANFSADTCCKTFKPKLK</sequence>
<evidence type="ECO:0000313" key="3">
    <source>
        <dbReference type="Proteomes" id="UP001165287"/>
    </source>
</evidence>
<accession>A0ABS7UKF1</accession>
<evidence type="ECO:0000259" key="1">
    <source>
        <dbReference type="Pfam" id="PF07561"/>
    </source>
</evidence>
<reference evidence="2" key="1">
    <citation type="submission" date="2024-05" db="EMBL/GenBank/DDBJ databases">
        <title>Metabacillus sp. nov., isolated from the rhizosphere soil of tomato plants.</title>
        <authorList>
            <person name="Ma R."/>
        </authorList>
    </citation>
    <scope>NUCLEOTIDE SEQUENCE</scope>
    <source>
        <strain evidence="2">DBTR6</strain>
    </source>
</reference>
<name>A0ABS7UKF1_9BACI</name>
<organism evidence="2 3">
    <name type="scientific">Metabacillus rhizolycopersici</name>
    <dbReference type="NCBI Taxonomy" id="2875709"/>
    <lineage>
        <taxon>Bacteria</taxon>
        <taxon>Bacillati</taxon>
        <taxon>Bacillota</taxon>
        <taxon>Bacilli</taxon>
        <taxon>Bacillales</taxon>
        <taxon>Bacillaceae</taxon>
        <taxon>Metabacillus</taxon>
    </lineage>
</organism>